<dbReference type="AlphaFoldDB" id="X1D3X9"/>
<accession>X1D3X9</accession>
<name>X1D3X9_9ZZZZ</name>
<reference evidence="6" key="1">
    <citation type="journal article" date="2014" name="Front. Microbiol.">
        <title>High frequency of phylogenetically diverse reductive dehalogenase-homologous genes in deep subseafloor sedimentary metagenomes.</title>
        <authorList>
            <person name="Kawai M."/>
            <person name="Futagami T."/>
            <person name="Toyoda A."/>
            <person name="Takaki Y."/>
            <person name="Nishi S."/>
            <person name="Hori S."/>
            <person name="Arai W."/>
            <person name="Tsubouchi T."/>
            <person name="Morono Y."/>
            <person name="Uchiyama I."/>
            <person name="Ito T."/>
            <person name="Fujiyama A."/>
            <person name="Inagaki F."/>
            <person name="Takami H."/>
        </authorList>
    </citation>
    <scope>NUCLEOTIDE SEQUENCE</scope>
    <source>
        <strain evidence="6">Expedition CK06-06</strain>
    </source>
</reference>
<evidence type="ECO:0000256" key="2">
    <source>
        <dbReference type="ARBA" id="ARBA00022598"/>
    </source>
</evidence>
<dbReference type="GO" id="GO:0005524">
    <property type="term" value="F:ATP binding"/>
    <property type="evidence" value="ECO:0007669"/>
    <property type="project" value="UniProtKB-KW"/>
</dbReference>
<dbReference type="GO" id="GO:0004321">
    <property type="term" value="F:fatty-acyl-CoA synthase activity"/>
    <property type="evidence" value="ECO:0007669"/>
    <property type="project" value="TreeGrafter"/>
</dbReference>
<dbReference type="InterPro" id="IPR042099">
    <property type="entry name" value="ANL_N_sf"/>
</dbReference>
<gene>
    <name evidence="6" type="ORF">S01H4_50339</name>
</gene>
<dbReference type="GO" id="GO:0006633">
    <property type="term" value="P:fatty acid biosynthetic process"/>
    <property type="evidence" value="ECO:0007669"/>
    <property type="project" value="TreeGrafter"/>
</dbReference>
<dbReference type="InterPro" id="IPR000873">
    <property type="entry name" value="AMP-dep_synth/lig_dom"/>
</dbReference>
<evidence type="ECO:0000256" key="4">
    <source>
        <dbReference type="ARBA" id="ARBA00022840"/>
    </source>
</evidence>
<dbReference type="GO" id="GO:0006637">
    <property type="term" value="P:acyl-CoA metabolic process"/>
    <property type="evidence" value="ECO:0007669"/>
    <property type="project" value="TreeGrafter"/>
</dbReference>
<dbReference type="InterPro" id="IPR051087">
    <property type="entry name" value="Mitochondrial_ACSM"/>
</dbReference>
<dbReference type="InterPro" id="IPR020845">
    <property type="entry name" value="AMP-binding_CS"/>
</dbReference>
<proteinExistence type="inferred from homology"/>
<comment type="caution">
    <text evidence="6">The sequence shown here is derived from an EMBL/GenBank/DDBJ whole genome shotgun (WGS) entry which is preliminary data.</text>
</comment>
<dbReference type="GO" id="GO:0015645">
    <property type="term" value="F:fatty acid ligase activity"/>
    <property type="evidence" value="ECO:0007669"/>
    <property type="project" value="TreeGrafter"/>
</dbReference>
<sequence length="261" mass="29564">HVIIVDDAKDNELSYDDLMKNSSEFLKLEETSSSDMAFLCYTSGTTGNPKGAVHLHRWVPGNDPSVLYWQNADENDIIGHTGDLSWIFPLGNGFLYPWRWGITMFVYDGKFNAERWYELIEKYKITNLASVPTAYRIFVTVKDAEKKYDLSSLKHCISAGEPLNPEVIKKWREMFDLEIYDGIGMTEIMVYLSNMRDMNIKPGSCGRPQPGHICATIDKDGNPLPPGEPGVLGIKKTDPGLFKEYWNKPEKTSNSFKMSGS</sequence>
<organism evidence="6">
    <name type="scientific">marine sediment metagenome</name>
    <dbReference type="NCBI Taxonomy" id="412755"/>
    <lineage>
        <taxon>unclassified sequences</taxon>
        <taxon>metagenomes</taxon>
        <taxon>ecological metagenomes</taxon>
    </lineage>
</organism>
<evidence type="ECO:0000256" key="3">
    <source>
        <dbReference type="ARBA" id="ARBA00022741"/>
    </source>
</evidence>
<evidence type="ECO:0000313" key="6">
    <source>
        <dbReference type="EMBL" id="GAG91206.1"/>
    </source>
</evidence>
<dbReference type="PROSITE" id="PS00455">
    <property type="entry name" value="AMP_BINDING"/>
    <property type="match status" value="1"/>
</dbReference>
<dbReference type="Gene3D" id="3.40.50.12780">
    <property type="entry name" value="N-terminal domain of ligase-like"/>
    <property type="match status" value="1"/>
</dbReference>
<keyword evidence="2" id="KW-0436">Ligase</keyword>
<dbReference type="Pfam" id="PF00501">
    <property type="entry name" value="AMP-binding"/>
    <property type="match status" value="1"/>
</dbReference>
<dbReference type="SUPFAM" id="SSF56801">
    <property type="entry name" value="Acetyl-CoA synthetase-like"/>
    <property type="match status" value="1"/>
</dbReference>
<feature type="domain" description="AMP-dependent synthetase/ligase" evidence="5">
    <location>
        <begin position="3"/>
        <end position="246"/>
    </location>
</feature>
<dbReference type="PANTHER" id="PTHR43605">
    <property type="entry name" value="ACYL-COENZYME A SYNTHETASE"/>
    <property type="match status" value="1"/>
</dbReference>
<keyword evidence="4" id="KW-0067">ATP-binding</keyword>
<evidence type="ECO:0000256" key="1">
    <source>
        <dbReference type="ARBA" id="ARBA00006432"/>
    </source>
</evidence>
<protein>
    <recommendedName>
        <fullName evidence="5">AMP-dependent synthetase/ligase domain-containing protein</fullName>
    </recommendedName>
</protein>
<keyword evidence="3" id="KW-0547">Nucleotide-binding</keyword>
<evidence type="ECO:0000259" key="5">
    <source>
        <dbReference type="Pfam" id="PF00501"/>
    </source>
</evidence>
<feature type="non-terminal residue" evidence="6">
    <location>
        <position position="1"/>
    </location>
</feature>
<comment type="similarity">
    <text evidence="1">Belongs to the ATP-dependent AMP-binding enzyme family.</text>
</comment>
<dbReference type="PANTHER" id="PTHR43605:SF10">
    <property type="entry name" value="ACYL-COA SYNTHETASE MEDIUM CHAIN FAMILY MEMBER 3"/>
    <property type="match status" value="1"/>
</dbReference>
<dbReference type="EMBL" id="BART01028575">
    <property type="protein sequence ID" value="GAG91206.1"/>
    <property type="molecule type" value="Genomic_DNA"/>
</dbReference>